<name>A0AAW0UXD8_SCYPA</name>
<comment type="caution">
    <text evidence="2">The sequence shown here is derived from an EMBL/GenBank/DDBJ whole genome shotgun (WGS) entry which is preliminary data.</text>
</comment>
<feature type="compositionally biased region" description="Basic and acidic residues" evidence="1">
    <location>
        <begin position="57"/>
        <end position="71"/>
    </location>
</feature>
<reference evidence="2 3" key="1">
    <citation type="submission" date="2023-03" db="EMBL/GenBank/DDBJ databases">
        <title>High-quality genome of Scylla paramamosain provides insights in environmental adaptation.</title>
        <authorList>
            <person name="Zhang L."/>
        </authorList>
    </citation>
    <scope>NUCLEOTIDE SEQUENCE [LARGE SCALE GENOMIC DNA]</scope>
    <source>
        <strain evidence="2">LZ_2023a</strain>
        <tissue evidence="2">Muscle</tissue>
    </source>
</reference>
<feature type="compositionally biased region" description="Low complexity" evidence="1">
    <location>
        <begin position="175"/>
        <end position="186"/>
    </location>
</feature>
<accession>A0AAW0UXD8</accession>
<feature type="compositionally biased region" description="Acidic residues" evidence="1">
    <location>
        <begin position="72"/>
        <end position="82"/>
    </location>
</feature>
<organism evidence="2 3">
    <name type="scientific">Scylla paramamosain</name>
    <name type="common">Mud crab</name>
    <dbReference type="NCBI Taxonomy" id="85552"/>
    <lineage>
        <taxon>Eukaryota</taxon>
        <taxon>Metazoa</taxon>
        <taxon>Ecdysozoa</taxon>
        <taxon>Arthropoda</taxon>
        <taxon>Crustacea</taxon>
        <taxon>Multicrustacea</taxon>
        <taxon>Malacostraca</taxon>
        <taxon>Eumalacostraca</taxon>
        <taxon>Eucarida</taxon>
        <taxon>Decapoda</taxon>
        <taxon>Pleocyemata</taxon>
        <taxon>Brachyura</taxon>
        <taxon>Eubrachyura</taxon>
        <taxon>Portunoidea</taxon>
        <taxon>Portunidae</taxon>
        <taxon>Portuninae</taxon>
        <taxon>Scylla</taxon>
    </lineage>
</organism>
<gene>
    <name evidence="2" type="ORF">O3P69_001414</name>
</gene>
<feature type="compositionally biased region" description="Low complexity" evidence="1">
    <location>
        <begin position="121"/>
        <end position="146"/>
    </location>
</feature>
<protein>
    <submittedName>
        <fullName evidence="2">Uncharacterized protein</fullName>
    </submittedName>
</protein>
<feature type="compositionally biased region" description="Polar residues" evidence="1">
    <location>
        <begin position="45"/>
        <end position="56"/>
    </location>
</feature>
<feature type="compositionally biased region" description="Pro residues" evidence="1">
    <location>
        <begin position="187"/>
        <end position="197"/>
    </location>
</feature>
<feature type="region of interest" description="Disordered" evidence="1">
    <location>
        <begin position="28"/>
        <end position="197"/>
    </location>
</feature>
<sequence>MADTDKPRRKTRGDVLKTVVAIEVACSEERMKASESKYRRVSRGSRPNKTPRNSVTRIDDTPETQDGRRGVEEEEEEEEEEPGGGGMGPEPGPHGAREPVVCQLSAVRQHPTPTGATCRLSSSPSCISAPASGAAFRGKSRSSSGSEGDQVALDRYLQAPAKPTEGRRHEHSGNLTTTTTTTTQSPPSSPLPVSPLR</sequence>
<evidence type="ECO:0000313" key="2">
    <source>
        <dbReference type="EMBL" id="KAK8404788.1"/>
    </source>
</evidence>
<evidence type="ECO:0000256" key="1">
    <source>
        <dbReference type="SAM" id="MobiDB-lite"/>
    </source>
</evidence>
<proteinExistence type="predicted"/>
<keyword evidence="3" id="KW-1185">Reference proteome</keyword>
<dbReference type="Proteomes" id="UP001487740">
    <property type="component" value="Unassembled WGS sequence"/>
</dbReference>
<dbReference type="AlphaFoldDB" id="A0AAW0UXD8"/>
<evidence type="ECO:0000313" key="3">
    <source>
        <dbReference type="Proteomes" id="UP001487740"/>
    </source>
</evidence>
<feature type="compositionally biased region" description="Basic and acidic residues" evidence="1">
    <location>
        <begin position="28"/>
        <end position="38"/>
    </location>
</feature>
<dbReference type="EMBL" id="JARAKH010000003">
    <property type="protein sequence ID" value="KAK8404788.1"/>
    <property type="molecule type" value="Genomic_DNA"/>
</dbReference>